<keyword evidence="1" id="KW-0812">Transmembrane</keyword>
<evidence type="ECO:0008006" key="4">
    <source>
        <dbReference type="Google" id="ProtNLM"/>
    </source>
</evidence>
<dbReference type="OrthoDB" id="3261033at2"/>
<feature type="transmembrane region" description="Helical" evidence="1">
    <location>
        <begin position="21"/>
        <end position="42"/>
    </location>
</feature>
<dbReference type="RefSeq" id="WP_095659355.1">
    <property type="nucleotide sequence ID" value="NZ_CP019688.1"/>
</dbReference>
<name>A0A1Q2HUK0_9CORY</name>
<protein>
    <recommendedName>
        <fullName evidence="4">DUF4282 domain-containing protein</fullName>
    </recommendedName>
</protein>
<keyword evidence="3" id="KW-1185">Reference proteome</keyword>
<feature type="transmembrane region" description="Helical" evidence="1">
    <location>
        <begin position="48"/>
        <end position="72"/>
    </location>
</feature>
<dbReference type="InterPro" id="IPR025557">
    <property type="entry name" value="DUF4282"/>
</dbReference>
<organism evidence="2 3">
    <name type="scientific">Corynebacterium glaucum</name>
    <dbReference type="NCBI Taxonomy" id="187491"/>
    <lineage>
        <taxon>Bacteria</taxon>
        <taxon>Bacillati</taxon>
        <taxon>Actinomycetota</taxon>
        <taxon>Actinomycetes</taxon>
        <taxon>Mycobacteriales</taxon>
        <taxon>Corynebacteriaceae</taxon>
        <taxon>Corynebacterium</taxon>
    </lineage>
</organism>
<dbReference type="Proteomes" id="UP000217209">
    <property type="component" value="Chromosome"/>
</dbReference>
<evidence type="ECO:0000313" key="3">
    <source>
        <dbReference type="Proteomes" id="UP000217209"/>
    </source>
</evidence>
<reference evidence="2 3" key="1">
    <citation type="submission" date="2016-12" db="EMBL/GenBank/DDBJ databases">
        <authorList>
            <person name="Song W.-J."/>
            <person name="Kurnit D.M."/>
        </authorList>
    </citation>
    <scope>NUCLEOTIDE SEQUENCE [LARGE SCALE GENOMIC DNA]</scope>
    <source>
        <strain evidence="2 3">DSM 30827</strain>
    </source>
</reference>
<keyword evidence="1" id="KW-0472">Membrane</keyword>
<dbReference type="Pfam" id="PF14110">
    <property type="entry name" value="DUF4282"/>
    <property type="match status" value="1"/>
</dbReference>
<dbReference type="AlphaFoldDB" id="A0A1Q2HUK0"/>
<evidence type="ECO:0000256" key="1">
    <source>
        <dbReference type="SAM" id="Phobius"/>
    </source>
</evidence>
<sequence>MFDRSFERSFTLDFHKTLFTIALVFIGIFWVLGLIGSLSTFTEGAGEGVLALVMFLIFGTFGVLFWTIMIRVSLEFYVAMMRTQRDVKRLAEDDTTSSTS</sequence>
<dbReference type="EMBL" id="CP019688">
    <property type="protein sequence ID" value="AQQ14519.1"/>
    <property type="molecule type" value="Genomic_DNA"/>
</dbReference>
<dbReference type="KEGG" id="cgv:CGLAU_02670"/>
<evidence type="ECO:0000313" key="2">
    <source>
        <dbReference type="EMBL" id="AQQ14519.1"/>
    </source>
</evidence>
<accession>A0A1Q2HUK0</accession>
<gene>
    <name evidence="2" type="ORF">CGLAU_02670</name>
</gene>
<proteinExistence type="predicted"/>
<keyword evidence="1" id="KW-1133">Transmembrane helix</keyword>